<dbReference type="InterPro" id="IPR036282">
    <property type="entry name" value="Glutathione-S-Trfase_C_sf"/>
</dbReference>
<dbReference type="PROSITE" id="PS50404">
    <property type="entry name" value="GST_NTER"/>
    <property type="match status" value="1"/>
</dbReference>
<dbReference type="SFLD" id="SFLDS00019">
    <property type="entry name" value="Glutathione_Transferase_(cytos"/>
    <property type="match status" value="1"/>
</dbReference>
<evidence type="ECO:0000259" key="2">
    <source>
        <dbReference type="PROSITE" id="PS50404"/>
    </source>
</evidence>
<dbReference type="Gene3D" id="3.40.30.10">
    <property type="entry name" value="Glutaredoxin"/>
    <property type="match status" value="1"/>
</dbReference>
<dbReference type="PANTHER" id="PTHR44051">
    <property type="entry name" value="GLUTATHIONE S-TRANSFERASE-RELATED"/>
    <property type="match status" value="1"/>
</dbReference>
<dbReference type="SFLD" id="SFLDG00358">
    <property type="entry name" value="Main_(cytGST)"/>
    <property type="match status" value="1"/>
</dbReference>
<dbReference type="CDD" id="cd03046">
    <property type="entry name" value="GST_N_GTT1_like"/>
    <property type="match status" value="1"/>
</dbReference>
<comment type="caution">
    <text evidence="4">The sequence shown here is derived from an EMBL/GenBank/DDBJ whole genome shotgun (WGS) entry which is preliminary data.</text>
</comment>
<dbReference type="EMBL" id="CAVMBE010000081">
    <property type="protein sequence ID" value="CAK4033211.1"/>
    <property type="molecule type" value="Genomic_DNA"/>
</dbReference>
<evidence type="ECO:0000313" key="4">
    <source>
        <dbReference type="EMBL" id="CAK4033211.1"/>
    </source>
</evidence>
<accession>A0AAI8Z675</accession>
<sequence length="216" mass="24305">MSGSKIKLHFLQASRCIRTAWQLDELGLPYEVKFANRENGVAPPQFKKEAGGLGKFPTLEDGNEMVYESGNITEYLCDKYDPEHRLLPAPGDPTRYKVLQWVHASEATFMLHGLAVLYAKWFQKDGSVETTVEGLSKNVIKDLDHLESELGNSSGKFLFGDKVTAADIMMHFSAAFILARELGTKGKEWPKINQWLKDCEATQTYQQAVKHTGHKL</sequence>
<dbReference type="InterPro" id="IPR010987">
    <property type="entry name" value="Glutathione-S-Trfase_C-like"/>
</dbReference>
<dbReference type="Pfam" id="PF00043">
    <property type="entry name" value="GST_C"/>
    <property type="match status" value="1"/>
</dbReference>
<gene>
    <name evidence="4" type="ORF">LECACI_7A008369</name>
</gene>
<reference evidence="4" key="1">
    <citation type="submission" date="2023-11" db="EMBL/GenBank/DDBJ databases">
        <authorList>
            <person name="Alioto T."/>
            <person name="Alioto T."/>
            <person name="Gomez Garrido J."/>
        </authorList>
    </citation>
    <scope>NUCLEOTIDE SEQUENCE</scope>
</reference>
<proteinExistence type="inferred from homology"/>
<dbReference type="Pfam" id="PF13417">
    <property type="entry name" value="GST_N_3"/>
    <property type="match status" value="1"/>
</dbReference>
<dbReference type="AlphaFoldDB" id="A0AAI8Z675"/>
<dbReference type="InterPro" id="IPR004045">
    <property type="entry name" value="Glutathione_S-Trfase_N"/>
</dbReference>
<organism evidence="4 5">
    <name type="scientific">Lecanosticta acicola</name>
    <dbReference type="NCBI Taxonomy" id="111012"/>
    <lineage>
        <taxon>Eukaryota</taxon>
        <taxon>Fungi</taxon>
        <taxon>Dikarya</taxon>
        <taxon>Ascomycota</taxon>
        <taxon>Pezizomycotina</taxon>
        <taxon>Dothideomycetes</taxon>
        <taxon>Dothideomycetidae</taxon>
        <taxon>Mycosphaerellales</taxon>
        <taxon>Mycosphaerellaceae</taxon>
        <taxon>Lecanosticta</taxon>
    </lineage>
</organism>
<keyword evidence="5" id="KW-1185">Reference proteome</keyword>
<protein>
    <submittedName>
        <fullName evidence="4">Related to GTT1-glutathione S-transferase</fullName>
    </submittedName>
</protein>
<dbReference type="InterPro" id="IPR040079">
    <property type="entry name" value="Glutathione_S-Trfase"/>
</dbReference>
<dbReference type="SUPFAM" id="SSF52833">
    <property type="entry name" value="Thioredoxin-like"/>
    <property type="match status" value="1"/>
</dbReference>
<feature type="domain" description="GST C-terminal" evidence="3">
    <location>
        <begin position="91"/>
        <end position="216"/>
    </location>
</feature>
<name>A0AAI8Z675_9PEZI</name>
<dbReference type="InterPro" id="IPR004046">
    <property type="entry name" value="GST_C"/>
</dbReference>
<evidence type="ECO:0000256" key="1">
    <source>
        <dbReference type="ARBA" id="ARBA00007409"/>
    </source>
</evidence>
<evidence type="ECO:0000259" key="3">
    <source>
        <dbReference type="PROSITE" id="PS50405"/>
    </source>
</evidence>
<feature type="domain" description="GST N-terminal" evidence="2">
    <location>
        <begin position="3"/>
        <end position="84"/>
    </location>
</feature>
<dbReference type="Gene3D" id="1.20.1050.10">
    <property type="match status" value="1"/>
</dbReference>
<dbReference type="PROSITE" id="PS50405">
    <property type="entry name" value="GST_CTER"/>
    <property type="match status" value="1"/>
</dbReference>
<dbReference type="SUPFAM" id="SSF47616">
    <property type="entry name" value="GST C-terminal domain-like"/>
    <property type="match status" value="1"/>
</dbReference>
<evidence type="ECO:0000313" key="5">
    <source>
        <dbReference type="Proteomes" id="UP001296104"/>
    </source>
</evidence>
<dbReference type="Proteomes" id="UP001296104">
    <property type="component" value="Unassembled WGS sequence"/>
</dbReference>
<dbReference type="InterPro" id="IPR036249">
    <property type="entry name" value="Thioredoxin-like_sf"/>
</dbReference>
<dbReference type="PANTHER" id="PTHR44051:SF9">
    <property type="entry name" value="GLUTATHIONE S-TRANSFERASE 1"/>
    <property type="match status" value="1"/>
</dbReference>
<comment type="similarity">
    <text evidence="1">Belongs to the GST superfamily.</text>
</comment>